<feature type="region of interest" description="Disordered" evidence="1">
    <location>
        <begin position="411"/>
        <end position="439"/>
    </location>
</feature>
<reference evidence="2" key="1">
    <citation type="journal article" date="2021" name="PeerJ">
        <title>Extensive microbial diversity within the chicken gut microbiome revealed by metagenomics and culture.</title>
        <authorList>
            <person name="Gilroy R."/>
            <person name="Ravi A."/>
            <person name="Getino M."/>
            <person name="Pursley I."/>
            <person name="Horton D.L."/>
            <person name="Alikhan N.F."/>
            <person name="Baker D."/>
            <person name="Gharbi K."/>
            <person name="Hall N."/>
            <person name="Watson M."/>
            <person name="Adriaenssens E.M."/>
            <person name="Foster-Nyarko E."/>
            <person name="Jarju S."/>
            <person name="Secka A."/>
            <person name="Antonio M."/>
            <person name="Oren A."/>
            <person name="Chaudhuri R.R."/>
            <person name="La Ragione R."/>
            <person name="Hildebrand F."/>
            <person name="Pallen M.J."/>
        </authorList>
    </citation>
    <scope>NUCLEOTIDE SEQUENCE</scope>
    <source>
        <strain evidence="2">USASDec5-558</strain>
    </source>
</reference>
<name>A0A9D1WC06_9GAMM</name>
<dbReference type="EMBL" id="DXEV01000020">
    <property type="protein sequence ID" value="HIX56022.1"/>
    <property type="molecule type" value="Genomic_DNA"/>
</dbReference>
<evidence type="ECO:0000313" key="3">
    <source>
        <dbReference type="Proteomes" id="UP000886829"/>
    </source>
</evidence>
<sequence length="803" mass="90484">MIDTPSAPAEIGAPSETVTSPAAELNGSTAKPLSKTPIANALKEASTTATTAEKPPKVCFLFGAGAEAYYGMPLGARFAVEIFRRQEQGREIFTELRDHILQQLDPKNIVKRTNAQQQYKDFLPDYGNKPPRIYSLSSNSAGTLIRELIQEHYEDISKFFKEFGSKEEWVLKQLLNDQYDLRLLLHALSQILGLPSPVTNDTNKYSNNPVEWAKDQLDTLVTQIKSKNFFNELPKQKQNEILAEKATEKSDATESPEYSGKTLLACLKFEGESNDYAALDNVWEMPLFTVIALCYLILSNRLPQTEDSDKKSSEKDTNVTAKHIFCKEVTSESLQGILEIIAAASAQEQTRKGELALGLKQQILPIFGTISLIRGINFDMVGSSFLKLLFEELSGEAAPWKKSFEEAKESLKKGNPLPQGKPSQAEEHSKSKKTDDDFPSLQQIEPALPALTLMAQELFFTVASQFLSYKGLIDGLWRYLYDPKANWAKFSQLSCFIFAVHGYILEQANKCTGAHGYYEQVQQAVSKGLFTLGTSATTNYTTLIRKRLFSQEEQKQLQSATYYLEHPNERKLAYLNGSTSFIYDPYLNDMREAPQDNENWTKTEQLEQLKELKYLEHFVVPLMFTQSGTKAMTVVEMNDMYASLFHSWQESDAVVLVGFNCSKDDSHINSMLRKFLKLSNGQKPIIIVTRAPNAADFDPKDIQSGKTPKELCLADFANKLHLEDEYQDCLRLIGITDIVNNNAPEAEQQYNNAITVVNSDNSVKRVMWYEKLHQLLKDWYKTHSSISAQSELIAVSNDSPDEA</sequence>
<organism evidence="2 3">
    <name type="scientific">Candidatus Anaerobiospirillum pullistercoris</name>
    <dbReference type="NCBI Taxonomy" id="2838452"/>
    <lineage>
        <taxon>Bacteria</taxon>
        <taxon>Pseudomonadati</taxon>
        <taxon>Pseudomonadota</taxon>
        <taxon>Gammaproteobacteria</taxon>
        <taxon>Aeromonadales</taxon>
        <taxon>Succinivibrionaceae</taxon>
        <taxon>Anaerobiospirillum</taxon>
    </lineage>
</organism>
<reference evidence="2" key="2">
    <citation type="submission" date="2021-04" db="EMBL/GenBank/DDBJ databases">
        <authorList>
            <person name="Gilroy R."/>
        </authorList>
    </citation>
    <scope>NUCLEOTIDE SEQUENCE</scope>
    <source>
        <strain evidence="2">USASDec5-558</strain>
    </source>
</reference>
<accession>A0A9D1WC06</accession>
<evidence type="ECO:0008006" key="4">
    <source>
        <dbReference type="Google" id="ProtNLM"/>
    </source>
</evidence>
<comment type="caution">
    <text evidence="2">The sequence shown here is derived from an EMBL/GenBank/DDBJ whole genome shotgun (WGS) entry which is preliminary data.</text>
</comment>
<feature type="compositionally biased region" description="Polar residues" evidence="1">
    <location>
        <begin position="16"/>
        <end position="31"/>
    </location>
</feature>
<dbReference type="Proteomes" id="UP000886829">
    <property type="component" value="Unassembled WGS sequence"/>
</dbReference>
<gene>
    <name evidence="2" type="ORF">H9850_00940</name>
</gene>
<protein>
    <recommendedName>
        <fullName evidence="4">SIR2-like domain-containing protein</fullName>
    </recommendedName>
</protein>
<evidence type="ECO:0000313" key="2">
    <source>
        <dbReference type="EMBL" id="HIX56022.1"/>
    </source>
</evidence>
<feature type="compositionally biased region" description="Basic and acidic residues" evidence="1">
    <location>
        <begin position="424"/>
        <end position="436"/>
    </location>
</feature>
<evidence type="ECO:0000256" key="1">
    <source>
        <dbReference type="SAM" id="MobiDB-lite"/>
    </source>
</evidence>
<feature type="region of interest" description="Disordered" evidence="1">
    <location>
        <begin position="1"/>
        <end position="31"/>
    </location>
</feature>
<proteinExistence type="predicted"/>
<dbReference type="AlphaFoldDB" id="A0A9D1WC06"/>